<dbReference type="AlphaFoldDB" id="A0AAW0NLY3"/>
<reference evidence="3" key="1">
    <citation type="submission" date="2024-04" db="EMBL/GenBank/DDBJ databases">
        <title>Salinicola lusitanus LLJ914,a marine bacterium isolated from the Okinawa Trough.</title>
        <authorList>
            <person name="Li J."/>
        </authorList>
    </citation>
    <scope>NUCLEOTIDE SEQUENCE [LARGE SCALE GENOMIC DNA]</scope>
</reference>
<gene>
    <name evidence="2" type="ORF">WMY93_021712</name>
</gene>
<dbReference type="Proteomes" id="UP001460270">
    <property type="component" value="Unassembled WGS sequence"/>
</dbReference>
<dbReference type="EMBL" id="JBBPFD010000015">
    <property type="protein sequence ID" value="KAK7896387.1"/>
    <property type="molecule type" value="Genomic_DNA"/>
</dbReference>
<evidence type="ECO:0000313" key="2">
    <source>
        <dbReference type="EMBL" id="KAK7896387.1"/>
    </source>
</evidence>
<sequence length="87" mass="9764">MSTECNRATFAEHWKDSHKDGFPRQDIMEPGSEAFPRGITGKSDCSKGHPISFPVHMILLARTSWSLDQRLFPGALQGKVIVQRTSH</sequence>
<protein>
    <submittedName>
        <fullName evidence="2">Uncharacterized protein</fullName>
    </submittedName>
</protein>
<keyword evidence="3" id="KW-1185">Reference proteome</keyword>
<organism evidence="2 3">
    <name type="scientific">Mugilogobius chulae</name>
    <name type="common">yellowstripe goby</name>
    <dbReference type="NCBI Taxonomy" id="88201"/>
    <lineage>
        <taxon>Eukaryota</taxon>
        <taxon>Metazoa</taxon>
        <taxon>Chordata</taxon>
        <taxon>Craniata</taxon>
        <taxon>Vertebrata</taxon>
        <taxon>Euteleostomi</taxon>
        <taxon>Actinopterygii</taxon>
        <taxon>Neopterygii</taxon>
        <taxon>Teleostei</taxon>
        <taxon>Neoteleostei</taxon>
        <taxon>Acanthomorphata</taxon>
        <taxon>Gobiaria</taxon>
        <taxon>Gobiiformes</taxon>
        <taxon>Gobioidei</taxon>
        <taxon>Gobiidae</taxon>
        <taxon>Gobionellinae</taxon>
        <taxon>Mugilogobius</taxon>
    </lineage>
</organism>
<comment type="caution">
    <text evidence="2">The sequence shown here is derived from an EMBL/GenBank/DDBJ whole genome shotgun (WGS) entry which is preliminary data.</text>
</comment>
<feature type="compositionally biased region" description="Basic and acidic residues" evidence="1">
    <location>
        <begin position="16"/>
        <end position="27"/>
    </location>
</feature>
<accession>A0AAW0NLY3</accession>
<name>A0AAW0NLY3_9GOBI</name>
<feature type="region of interest" description="Disordered" evidence="1">
    <location>
        <begin position="16"/>
        <end position="37"/>
    </location>
</feature>
<evidence type="ECO:0000313" key="3">
    <source>
        <dbReference type="Proteomes" id="UP001460270"/>
    </source>
</evidence>
<evidence type="ECO:0000256" key="1">
    <source>
        <dbReference type="SAM" id="MobiDB-lite"/>
    </source>
</evidence>
<proteinExistence type="predicted"/>